<keyword evidence="3" id="KW-1185">Reference proteome</keyword>
<comment type="caution">
    <text evidence="2">The sequence shown here is derived from an EMBL/GenBank/DDBJ whole genome shotgun (WGS) entry which is preliminary data.</text>
</comment>
<feature type="compositionally biased region" description="Basic and acidic residues" evidence="1">
    <location>
        <begin position="47"/>
        <end position="59"/>
    </location>
</feature>
<evidence type="ECO:0000313" key="2">
    <source>
        <dbReference type="EMBL" id="KAF9517742.1"/>
    </source>
</evidence>
<protein>
    <submittedName>
        <fullName evidence="2">Uncharacterized protein</fullName>
    </submittedName>
</protein>
<name>A0A9P6B5F2_9AGAM</name>
<organism evidence="2 3">
    <name type="scientific">Hydnum rufescens UP504</name>
    <dbReference type="NCBI Taxonomy" id="1448309"/>
    <lineage>
        <taxon>Eukaryota</taxon>
        <taxon>Fungi</taxon>
        <taxon>Dikarya</taxon>
        <taxon>Basidiomycota</taxon>
        <taxon>Agaricomycotina</taxon>
        <taxon>Agaricomycetes</taxon>
        <taxon>Cantharellales</taxon>
        <taxon>Hydnaceae</taxon>
        <taxon>Hydnum</taxon>
    </lineage>
</organism>
<dbReference type="EMBL" id="MU128930">
    <property type="protein sequence ID" value="KAF9517742.1"/>
    <property type="molecule type" value="Genomic_DNA"/>
</dbReference>
<dbReference type="Proteomes" id="UP000886523">
    <property type="component" value="Unassembled WGS sequence"/>
</dbReference>
<reference evidence="2" key="1">
    <citation type="journal article" date="2020" name="Nat. Commun.">
        <title>Large-scale genome sequencing of mycorrhizal fungi provides insights into the early evolution of symbiotic traits.</title>
        <authorList>
            <person name="Miyauchi S."/>
            <person name="Kiss E."/>
            <person name="Kuo A."/>
            <person name="Drula E."/>
            <person name="Kohler A."/>
            <person name="Sanchez-Garcia M."/>
            <person name="Morin E."/>
            <person name="Andreopoulos B."/>
            <person name="Barry K.W."/>
            <person name="Bonito G."/>
            <person name="Buee M."/>
            <person name="Carver A."/>
            <person name="Chen C."/>
            <person name="Cichocki N."/>
            <person name="Clum A."/>
            <person name="Culley D."/>
            <person name="Crous P.W."/>
            <person name="Fauchery L."/>
            <person name="Girlanda M."/>
            <person name="Hayes R.D."/>
            <person name="Keri Z."/>
            <person name="LaButti K."/>
            <person name="Lipzen A."/>
            <person name="Lombard V."/>
            <person name="Magnuson J."/>
            <person name="Maillard F."/>
            <person name="Murat C."/>
            <person name="Nolan M."/>
            <person name="Ohm R.A."/>
            <person name="Pangilinan J."/>
            <person name="Pereira M.F."/>
            <person name="Perotto S."/>
            <person name="Peter M."/>
            <person name="Pfister S."/>
            <person name="Riley R."/>
            <person name="Sitrit Y."/>
            <person name="Stielow J.B."/>
            <person name="Szollosi G."/>
            <person name="Zifcakova L."/>
            <person name="Stursova M."/>
            <person name="Spatafora J.W."/>
            <person name="Tedersoo L."/>
            <person name="Vaario L.M."/>
            <person name="Yamada A."/>
            <person name="Yan M."/>
            <person name="Wang P."/>
            <person name="Xu J."/>
            <person name="Bruns T."/>
            <person name="Baldrian P."/>
            <person name="Vilgalys R."/>
            <person name="Dunand C."/>
            <person name="Henrissat B."/>
            <person name="Grigoriev I.V."/>
            <person name="Hibbett D."/>
            <person name="Nagy L.G."/>
            <person name="Martin F.M."/>
        </authorList>
    </citation>
    <scope>NUCLEOTIDE SEQUENCE</scope>
    <source>
        <strain evidence="2">UP504</strain>
    </source>
</reference>
<evidence type="ECO:0000313" key="3">
    <source>
        <dbReference type="Proteomes" id="UP000886523"/>
    </source>
</evidence>
<proteinExistence type="predicted"/>
<dbReference type="AlphaFoldDB" id="A0A9P6B5F2"/>
<sequence length="243" mass="26641">MTSYQVRTEEPTLELSDKDSVTWKSQNGASYHLNNETGEIETNSSKYESDHKNPTKTNRECATNGITGLNHLETSVKGVISDKGSSEEDIGTSEIEVEILLGPYPESLQDELMLKPPKPCLQVESSNSSVAKKESGLYQTRTEVLNNETNPYLLDMIMQKGGMPALYLSALWRQSVAAATSSLEANIAYALVSQRRGVEPSASDWELASHAASYIRLAAKGKYKPVAKKKLPVPVSIPGKVYE</sequence>
<gene>
    <name evidence="2" type="ORF">BS47DRAFT_1389702</name>
</gene>
<feature type="compositionally biased region" description="Polar residues" evidence="1">
    <location>
        <begin position="24"/>
        <end position="46"/>
    </location>
</feature>
<accession>A0A9P6B5F2</accession>
<evidence type="ECO:0000256" key="1">
    <source>
        <dbReference type="SAM" id="MobiDB-lite"/>
    </source>
</evidence>
<feature type="region of interest" description="Disordered" evidence="1">
    <location>
        <begin position="24"/>
        <end position="60"/>
    </location>
</feature>